<feature type="compositionally biased region" description="Basic and acidic residues" evidence="1">
    <location>
        <begin position="137"/>
        <end position="155"/>
    </location>
</feature>
<evidence type="ECO:0000313" key="3">
    <source>
        <dbReference type="Proteomes" id="UP000030640"/>
    </source>
</evidence>
<dbReference type="RefSeq" id="XP_008819603.1">
    <property type="nucleotide sequence ID" value="XM_008821381.1"/>
</dbReference>
<proteinExistence type="predicted"/>
<dbReference type="AlphaFoldDB" id="W6ZX10"/>
<dbReference type="GeneID" id="20041084"/>
<evidence type="ECO:0000256" key="1">
    <source>
        <dbReference type="SAM" id="MobiDB-lite"/>
    </source>
</evidence>
<sequence length="257" mass="28793">MKELLPGGQKRGKKRIIKPSEAGQDGNIKREGQTSKGGKPAGTKEPRTSGGYRTQESYSSTLQDRFSRKRKNEDNRFRTEDSVTSETRSPECKREGSSNMKKTIMRGNRKEEPVPGQGFRDTPGAAESDSGPNKEQMGARRLEQRMNEGTREQRSRKGKTRGGQESSSGGTEGRQPGNGAGDEKKRRRGETLARRNRKRGETTGSIVRGRIKSGSQVRRYKKSEARSGCVSNTRTLTEDRNSTREIKIEQIEMLRNK</sequence>
<name>W6ZX10_9APIC</name>
<feature type="region of interest" description="Disordered" evidence="1">
    <location>
        <begin position="1"/>
        <end position="238"/>
    </location>
</feature>
<organism evidence="2 3">
    <name type="scientific">Plasmodium inui San Antonio 1</name>
    <dbReference type="NCBI Taxonomy" id="1237626"/>
    <lineage>
        <taxon>Eukaryota</taxon>
        <taxon>Sar</taxon>
        <taxon>Alveolata</taxon>
        <taxon>Apicomplexa</taxon>
        <taxon>Aconoidasida</taxon>
        <taxon>Haemosporida</taxon>
        <taxon>Plasmodiidae</taxon>
        <taxon>Plasmodium</taxon>
        <taxon>Plasmodium (Plasmodium)</taxon>
    </lineage>
</organism>
<protein>
    <submittedName>
        <fullName evidence="2">Uncharacterized protein</fullName>
    </submittedName>
</protein>
<evidence type="ECO:0000313" key="2">
    <source>
        <dbReference type="EMBL" id="EUD63810.1"/>
    </source>
</evidence>
<dbReference type="Proteomes" id="UP000030640">
    <property type="component" value="Unassembled WGS sequence"/>
</dbReference>
<feature type="compositionally biased region" description="Polar residues" evidence="1">
    <location>
        <begin position="51"/>
        <end position="64"/>
    </location>
</feature>
<feature type="non-terminal residue" evidence="2">
    <location>
        <position position="257"/>
    </location>
</feature>
<feature type="compositionally biased region" description="Basic and acidic residues" evidence="1">
    <location>
        <begin position="181"/>
        <end position="193"/>
    </location>
</feature>
<feature type="compositionally biased region" description="Gly residues" evidence="1">
    <location>
        <begin position="170"/>
        <end position="180"/>
    </location>
</feature>
<gene>
    <name evidence="2" type="ORF">C922_05810</name>
</gene>
<reference evidence="2 3" key="1">
    <citation type="submission" date="2013-02" db="EMBL/GenBank/DDBJ databases">
        <title>The Genome Sequence of Plasmodium inui San Antonio 1.</title>
        <authorList>
            <consortium name="The Broad Institute Genome Sequencing Platform"/>
            <consortium name="The Broad Institute Genome Sequencing Center for Infectious Disease"/>
            <person name="Neafsey D."/>
            <person name="Cheeseman I."/>
            <person name="Volkman S."/>
            <person name="Adams J."/>
            <person name="Walker B."/>
            <person name="Young S.K."/>
            <person name="Zeng Q."/>
            <person name="Gargeya S."/>
            <person name="Fitzgerald M."/>
            <person name="Haas B."/>
            <person name="Abouelleil A."/>
            <person name="Alvarado L."/>
            <person name="Arachchi H.M."/>
            <person name="Berlin A.M."/>
            <person name="Chapman S.B."/>
            <person name="Dewar J."/>
            <person name="Goldberg J."/>
            <person name="Griggs A."/>
            <person name="Gujja S."/>
            <person name="Hansen M."/>
            <person name="Howarth C."/>
            <person name="Imamovic A."/>
            <person name="Larimer J."/>
            <person name="McCowan C."/>
            <person name="Murphy C."/>
            <person name="Neiman D."/>
            <person name="Pearson M."/>
            <person name="Priest M."/>
            <person name="Roberts A."/>
            <person name="Saif S."/>
            <person name="Shea T."/>
            <person name="Sisk P."/>
            <person name="Sykes S."/>
            <person name="Wortman J."/>
            <person name="Nusbaum C."/>
            <person name="Birren B."/>
        </authorList>
    </citation>
    <scope>NUCLEOTIDE SEQUENCE [LARGE SCALE GENOMIC DNA]</scope>
    <source>
        <strain evidence="2 3">San Antonio 1</strain>
    </source>
</reference>
<dbReference type="VEuPathDB" id="PlasmoDB:C922_05810"/>
<dbReference type="EMBL" id="KI965653">
    <property type="protein sequence ID" value="EUD63810.1"/>
    <property type="molecule type" value="Genomic_DNA"/>
</dbReference>
<accession>W6ZX10</accession>
<feature type="compositionally biased region" description="Basic and acidic residues" evidence="1">
    <location>
        <begin position="71"/>
        <end position="81"/>
    </location>
</feature>
<keyword evidence="3" id="KW-1185">Reference proteome</keyword>